<dbReference type="eggNOG" id="ENOG502Z7WY">
    <property type="taxonomic scope" value="Bacteria"/>
</dbReference>
<dbReference type="AlphaFoldDB" id="H6L7G1"/>
<sequence length="372" mass="39672">MNLASLQKALLILAVFGLGLSSCKKDDDSYDVPETYSFENVSYSGQTDRLDMLGELAAYAKSASALSANALDANSMKDMFANQNDPFADADLNASSKQLKSKTVSTEQTLMEDLMDALATASMYTDSTASSGQAGIMQTNDGASSYLLNANGLELAQVIEKGIMGACFYYQATAVYMGSGKMDVDNETVVEGEGTEMEHHWDEAFGYFGAPTDYPSNTTGIRFWGKYADGSRETYLSTGTNLMNALIEGRAAISAQDLDERDAQIAIAREQWELVLAGSALHYINKGIANLSDDAAAAHHALSEAYAFVYGLKFGGLQTLSTADVDAILVQVGNHADPLQANLYNSTSANLQAAKTALVNAFPALASVQDQL</sequence>
<dbReference type="Pfam" id="PF16148">
    <property type="entry name" value="DUF4856"/>
    <property type="match status" value="1"/>
</dbReference>
<dbReference type="Proteomes" id="UP000007519">
    <property type="component" value="Chromosome"/>
</dbReference>
<reference evidence="1 2" key="1">
    <citation type="journal article" date="2012" name="Stand. Genomic Sci.">
        <title>Complete genome sequencing and analysis of Saprospira grandis str. Lewin, a predatory marine bacterium.</title>
        <authorList>
            <person name="Saw J.H."/>
            <person name="Yuryev A."/>
            <person name="Kanbe M."/>
            <person name="Hou S."/>
            <person name="Young A.G."/>
            <person name="Aizawa S."/>
            <person name="Alam M."/>
        </authorList>
    </citation>
    <scope>NUCLEOTIDE SEQUENCE [LARGE SCALE GENOMIC DNA]</scope>
    <source>
        <strain evidence="1 2">Lewin</strain>
    </source>
</reference>
<gene>
    <name evidence="1" type="ordered locus">SGRA_4118</name>
</gene>
<protein>
    <recommendedName>
        <fullName evidence="3">DUF4856 domain-containing protein</fullName>
    </recommendedName>
</protein>
<dbReference type="STRING" id="984262.SGRA_4118"/>
<accession>H6L7G1</accession>
<evidence type="ECO:0008006" key="3">
    <source>
        <dbReference type="Google" id="ProtNLM"/>
    </source>
</evidence>
<proteinExistence type="predicted"/>
<evidence type="ECO:0000313" key="2">
    <source>
        <dbReference type="Proteomes" id="UP000007519"/>
    </source>
</evidence>
<organism evidence="1 2">
    <name type="scientific">Saprospira grandis (strain Lewin)</name>
    <dbReference type="NCBI Taxonomy" id="984262"/>
    <lineage>
        <taxon>Bacteria</taxon>
        <taxon>Pseudomonadati</taxon>
        <taxon>Bacteroidota</taxon>
        <taxon>Saprospiria</taxon>
        <taxon>Saprospirales</taxon>
        <taxon>Saprospiraceae</taxon>
        <taxon>Saprospira</taxon>
    </lineage>
</organism>
<evidence type="ECO:0000313" key="1">
    <source>
        <dbReference type="EMBL" id="AFC26833.1"/>
    </source>
</evidence>
<name>H6L7G1_SAPGL</name>
<keyword evidence="2" id="KW-1185">Reference proteome</keyword>
<dbReference type="HOGENOM" id="CLU_055414_0_0_10"/>
<dbReference type="KEGG" id="sgn:SGRA_4118"/>
<dbReference type="InterPro" id="IPR032331">
    <property type="entry name" value="DUF4856"/>
</dbReference>
<dbReference type="EMBL" id="CP002831">
    <property type="protein sequence ID" value="AFC26833.1"/>
    <property type="molecule type" value="Genomic_DNA"/>
</dbReference>
<dbReference type="RefSeq" id="WP_015694411.1">
    <property type="nucleotide sequence ID" value="NC_016940.1"/>
</dbReference>
<dbReference type="OrthoDB" id="5498726at2"/>